<feature type="binding site" evidence="9">
    <location>
        <position position="226"/>
    </location>
    <ligand>
        <name>Mg(2+)</name>
        <dbReference type="ChEBI" id="CHEBI:18420"/>
        <label>2</label>
    </ligand>
</feature>
<comment type="caution">
    <text evidence="12">The sequence shown here is derived from an EMBL/GenBank/DDBJ whole genome shotgun (WGS) entry which is preliminary data.</text>
</comment>
<feature type="domain" description="Glycosyl transferase family 3 N-terminal" evidence="11">
    <location>
        <begin position="4"/>
        <end position="65"/>
    </location>
</feature>
<evidence type="ECO:0000259" key="10">
    <source>
        <dbReference type="Pfam" id="PF00591"/>
    </source>
</evidence>
<keyword evidence="3 9" id="KW-0328">Glycosyltransferase</keyword>
<dbReference type="AlphaFoldDB" id="A0A839K0G3"/>
<keyword evidence="6 9" id="KW-0057">Aromatic amino acid biosynthesis</keyword>
<evidence type="ECO:0000256" key="5">
    <source>
        <dbReference type="ARBA" id="ARBA00022822"/>
    </source>
</evidence>
<protein>
    <recommendedName>
        <fullName evidence="9">Anthranilate phosphoribosyltransferase</fullName>
        <ecNumber evidence="9">2.4.2.18</ecNumber>
    </recommendedName>
</protein>
<dbReference type="Pfam" id="PF02885">
    <property type="entry name" value="Glycos_trans_3N"/>
    <property type="match status" value="1"/>
</dbReference>
<keyword evidence="9" id="KW-0479">Metal-binding</keyword>
<evidence type="ECO:0000259" key="11">
    <source>
        <dbReference type="Pfam" id="PF02885"/>
    </source>
</evidence>
<dbReference type="UniPathway" id="UPA00035">
    <property type="reaction ID" value="UER00041"/>
</dbReference>
<organism evidence="12 13">
    <name type="scientific">Variimorphobacter saccharofermentans</name>
    <dbReference type="NCBI Taxonomy" id="2755051"/>
    <lineage>
        <taxon>Bacteria</taxon>
        <taxon>Bacillati</taxon>
        <taxon>Bacillota</taxon>
        <taxon>Clostridia</taxon>
        <taxon>Lachnospirales</taxon>
        <taxon>Lachnospiraceae</taxon>
        <taxon>Variimorphobacter</taxon>
    </lineage>
</organism>
<dbReference type="InterPro" id="IPR000312">
    <property type="entry name" value="Glycosyl_Trfase_fam3"/>
</dbReference>
<feature type="binding site" evidence="9">
    <location>
        <position position="227"/>
    </location>
    <ligand>
        <name>Mg(2+)</name>
        <dbReference type="ChEBI" id="CHEBI:18420"/>
        <label>1</label>
    </ligand>
</feature>
<accession>A0A839K0G3</accession>
<evidence type="ECO:0000256" key="4">
    <source>
        <dbReference type="ARBA" id="ARBA00022679"/>
    </source>
</evidence>
<feature type="binding site" evidence="9">
    <location>
        <position position="92"/>
    </location>
    <ligand>
        <name>Mg(2+)</name>
        <dbReference type="ChEBI" id="CHEBI:18420"/>
        <label>1</label>
    </ligand>
</feature>
<dbReference type="InterPro" id="IPR035902">
    <property type="entry name" value="Nuc_phospho_transferase"/>
</dbReference>
<comment type="caution">
    <text evidence="9">Lacks conserved residue(s) required for the propagation of feature annotation.</text>
</comment>
<keyword evidence="5 9" id="KW-0822">Tryptophan biosynthesis</keyword>
<evidence type="ECO:0000256" key="1">
    <source>
        <dbReference type="ARBA" id="ARBA00004907"/>
    </source>
</evidence>
<evidence type="ECO:0000256" key="7">
    <source>
        <dbReference type="ARBA" id="ARBA00052328"/>
    </source>
</evidence>
<dbReference type="GO" id="GO:0004048">
    <property type="term" value="F:anthranilate phosphoribosyltransferase activity"/>
    <property type="evidence" value="ECO:0007669"/>
    <property type="project" value="UniProtKB-UniRule"/>
</dbReference>
<name>A0A839K0G3_9FIRM</name>
<comment type="pathway">
    <text evidence="1 9">Amino-acid biosynthesis; L-tryptophan biosynthesis; L-tryptophan from chorismate: step 2/5.</text>
</comment>
<comment type="subunit">
    <text evidence="9">Homodimer.</text>
</comment>
<dbReference type="InterPro" id="IPR036320">
    <property type="entry name" value="Glycosyl_Trfase_fam3_N_dom_sf"/>
</dbReference>
<dbReference type="NCBIfam" id="TIGR01245">
    <property type="entry name" value="trpD"/>
    <property type="match status" value="1"/>
</dbReference>
<dbReference type="HAMAP" id="MF_00211">
    <property type="entry name" value="TrpD"/>
    <property type="match status" value="1"/>
</dbReference>
<feature type="binding site" evidence="9">
    <location>
        <position position="81"/>
    </location>
    <ligand>
        <name>anthranilate</name>
        <dbReference type="ChEBI" id="CHEBI:16567"/>
        <label>1</label>
    </ligand>
</feature>
<dbReference type="Proteomes" id="UP000574276">
    <property type="component" value="Unassembled WGS sequence"/>
</dbReference>
<evidence type="ECO:0000256" key="6">
    <source>
        <dbReference type="ARBA" id="ARBA00023141"/>
    </source>
</evidence>
<dbReference type="SUPFAM" id="SSF47648">
    <property type="entry name" value="Nucleoside phosphorylase/phosphoribosyltransferase N-terminal domain"/>
    <property type="match status" value="1"/>
</dbReference>
<feature type="domain" description="Glycosyl transferase family 3" evidence="10">
    <location>
        <begin position="75"/>
        <end position="325"/>
    </location>
</feature>
<keyword evidence="4 9" id="KW-0808">Transferase</keyword>
<dbReference type="Pfam" id="PF00591">
    <property type="entry name" value="Glycos_transf_3"/>
    <property type="match status" value="1"/>
</dbReference>
<dbReference type="InterPro" id="IPR005940">
    <property type="entry name" value="Anthranilate_Pribosyl_Tfrase"/>
</dbReference>
<feature type="binding site" evidence="9">
    <location>
        <begin position="90"/>
        <end position="93"/>
    </location>
    <ligand>
        <name>5-phospho-alpha-D-ribose 1-diphosphate</name>
        <dbReference type="ChEBI" id="CHEBI:58017"/>
    </ligand>
</feature>
<dbReference type="PANTHER" id="PTHR43285">
    <property type="entry name" value="ANTHRANILATE PHOSPHORIBOSYLTRANSFERASE"/>
    <property type="match status" value="1"/>
</dbReference>
<proteinExistence type="inferred from homology"/>
<comment type="cofactor">
    <cofactor evidence="9">
        <name>Mg(2+)</name>
        <dbReference type="ChEBI" id="CHEBI:18420"/>
    </cofactor>
    <text evidence="9">Binds 2 magnesium ions per monomer.</text>
</comment>
<dbReference type="EC" id="2.4.2.18" evidence="9"/>
<comment type="similarity">
    <text evidence="9">Belongs to the anthranilate phosphoribosyltransferase family.</text>
</comment>
<evidence type="ECO:0000256" key="3">
    <source>
        <dbReference type="ARBA" id="ARBA00022676"/>
    </source>
</evidence>
<dbReference type="Gene3D" id="1.20.970.10">
    <property type="entry name" value="Transferase, Pyrimidine Nucleoside Phosphorylase, Chain C"/>
    <property type="match status" value="1"/>
</dbReference>
<dbReference type="GO" id="GO:0000287">
    <property type="term" value="F:magnesium ion binding"/>
    <property type="evidence" value="ECO:0007669"/>
    <property type="project" value="UniProtKB-UniRule"/>
</dbReference>
<comment type="similarity">
    <text evidence="8">In the C-terminal section; belongs to the anthranilate phosphoribosyltransferase family.</text>
</comment>
<gene>
    <name evidence="9 12" type="primary">trpD</name>
    <name evidence="12" type="ORF">H0486_09865</name>
</gene>
<feature type="binding site" evidence="9">
    <location>
        <position position="120"/>
    </location>
    <ligand>
        <name>5-phospho-alpha-D-ribose 1-diphosphate</name>
        <dbReference type="ChEBI" id="CHEBI:58017"/>
    </ligand>
</feature>
<dbReference type="EMBL" id="JACEGA010000001">
    <property type="protein sequence ID" value="MBB2183184.1"/>
    <property type="molecule type" value="Genomic_DNA"/>
</dbReference>
<comment type="function">
    <text evidence="9">Catalyzes the transfer of the phosphoribosyl group of 5-phosphorylribose-1-pyrophosphate (PRPP) to anthranilate to yield N-(5'-phosphoribosyl)-anthranilate (PRA).</text>
</comment>
<dbReference type="SUPFAM" id="SSF52418">
    <property type="entry name" value="Nucleoside phosphorylase/phosphoribosyltransferase catalytic domain"/>
    <property type="match status" value="1"/>
</dbReference>
<comment type="catalytic activity">
    <reaction evidence="7 9">
        <text>N-(5-phospho-beta-D-ribosyl)anthranilate + diphosphate = 5-phospho-alpha-D-ribose 1-diphosphate + anthranilate</text>
        <dbReference type="Rhea" id="RHEA:11768"/>
        <dbReference type="ChEBI" id="CHEBI:16567"/>
        <dbReference type="ChEBI" id="CHEBI:18277"/>
        <dbReference type="ChEBI" id="CHEBI:33019"/>
        <dbReference type="ChEBI" id="CHEBI:58017"/>
        <dbReference type="EC" id="2.4.2.18"/>
    </reaction>
</comment>
<feature type="binding site" evidence="9">
    <location>
        <position position="81"/>
    </location>
    <ligand>
        <name>5-phospho-alpha-D-ribose 1-diphosphate</name>
        <dbReference type="ChEBI" id="CHEBI:58017"/>
    </ligand>
</feature>
<evidence type="ECO:0000256" key="2">
    <source>
        <dbReference type="ARBA" id="ARBA00022605"/>
    </source>
</evidence>
<feature type="binding site" evidence="9">
    <location>
        <position position="88"/>
    </location>
    <ligand>
        <name>5-phospho-alpha-D-ribose 1-diphosphate</name>
        <dbReference type="ChEBI" id="CHEBI:58017"/>
    </ligand>
</feature>
<evidence type="ECO:0000256" key="9">
    <source>
        <dbReference type="HAMAP-Rule" id="MF_00211"/>
    </source>
</evidence>
<dbReference type="Gene3D" id="3.40.1030.10">
    <property type="entry name" value="Nucleoside phosphorylase/phosphoribosyltransferase catalytic domain"/>
    <property type="match status" value="1"/>
</dbReference>
<dbReference type="FunFam" id="3.40.1030.10:FF:000002">
    <property type="entry name" value="Anthranilate phosphoribosyltransferase"/>
    <property type="match status" value="1"/>
</dbReference>
<keyword evidence="13" id="KW-1185">Reference proteome</keyword>
<evidence type="ECO:0000313" key="12">
    <source>
        <dbReference type="EMBL" id="MBB2183184.1"/>
    </source>
</evidence>
<keyword evidence="9" id="KW-0460">Magnesium</keyword>
<dbReference type="GO" id="GO:0000162">
    <property type="term" value="P:L-tryptophan biosynthetic process"/>
    <property type="evidence" value="ECO:0007669"/>
    <property type="project" value="UniProtKB-UniRule"/>
</dbReference>
<evidence type="ECO:0000256" key="8">
    <source>
        <dbReference type="ARBA" id="ARBA00061188"/>
    </source>
</evidence>
<feature type="binding site" evidence="9">
    <location>
        <position position="227"/>
    </location>
    <ligand>
        <name>Mg(2+)</name>
        <dbReference type="ChEBI" id="CHEBI:18420"/>
        <label>2</label>
    </ligand>
</feature>
<keyword evidence="2 9" id="KW-0028">Amino-acid biosynthesis</keyword>
<dbReference type="PANTHER" id="PTHR43285:SF2">
    <property type="entry name" value="ANTHRANILATE PHOSPHORIBOSYLTRANSFERASE"/>
    <property type="match status" value="1"/>
</dbReference>
<reference evidence="12 13" key="1">
    <citation type="submission" date="2020-07" db="EMBL/GenBank/DDBJ databases">
        <title>Characterization and genome sequencing of isolate MD1, a novel member within the family Lachnospiraceae.</title>
        <authorList>
            <person name="Rettenmaier R."/>
            <person name="Di Bello L."/>
            <person name="Zinser C."/>
            <person name="Scheitz K."/>
            <person name="Liebl W."/>
            <person name="Zverlov V."/>
        </authorList>
    </citation>
    <scope>NUCLEOTIDE SEQUENCE [LARGE SCALE GENOMIC DNA]</scope>
    <source>
        <strain evidence="12 13">MD1</strain>
    </source>
</reference>
<dbReference type="GO" id="GO:0005829">
    <property type="term" value="C:cytosol"/>
    <property type="evidence" value="ECO:0007669"/>
    <property type="project" value="TreeGrafter"/>
</dbReference>
<dbReference type="InterPro" id="IPR017459">
    <property type="entry name" value="Glycosyl_Trfase_fam3_N_dom"/>
</dbReference>
<sequence length="344" mass="36956">MVNDILQKLNTGMELSKEEAYGAIKAIHGNEMTDAQIMNFQVSLLMKGPTLTEIAAIAQAMRDFCIPITPKVDSELMDTCGTGGGLSTFNISTAVAFVAAAAGIKVAKSGSKSSINHAGSADVLEALGIQIHQSRHAVENMIEEIGISFLYAPLFHPVMQKMIHPEKDFGIKTIFYTIIGPLINPAQATLHLMGVYKADLLEKVSQVALSLGYTKALFAHGEGGMDEISLIGKTTIHELKDGMIHDYELYPEDLGLKRCKLNDIATGTPEANAMMIRDVFSGKNKGPRRQAVVLNAAGALMVGGIVKDLKEGVTLSNDIIDSGLAQDKLNQLIEASHSYQSLSK</sequence>
<evidence type="ECO:0000313" key="13">
    <source>
        <dbReference type="Proteomes" id="UP000574276"/>
    </source>
</evidence>